<dbReference type="InterPro" id="IPR036388">
    <property type="entry name" value="WH-like_DNA-bd_sf"/>
</dbReference>
<dbReference type="SUPFAM" id="SSF53850">
    <property type="entry name" value="Periplasmic binding protein-like II"/>
    <property type="match status" value="1"/>
</dbReference>
<dbReference type="Proteomes" id="UP000006755">
    <property type="component" value="Unassembled WGS sequence"/>
</dbReference>
<name>K2K2E0_9GAMM</name>
<keyword evidence="4" id="KW-0804">Transcription</keyword>
<dbReference type="OrthoDB" id="9786526at2"/>
<dbReference type="Gene3D" id="1.10.10.10">
    <property type="entry name" value="Winged helix-like DNA-binding domain superfamily/Winged helix DNA-binding domain"/>
    <property type="match status" value="1"/>
</dbReference>
<evidence type="ECO:0000313" key="7">
    <source>
        <dbReference type="Proteomes" id="UP000006755"/>
    </source>
</evidence>
<proteinExistence type="inferred from homology"/>
<dbReference type="InterPro" id="IPR000847">
    <property type="entry name" value="LysR_HTH_N"/>
</dbReference>
<reference evidence="6 7" key="1">
    <citation type="journal article" date="2012" name="J. Bacteriol.">
        <title>Genome Sequence of Gallaecimonas xiamenensis Type Strain 3-C-1.</title>
        <authorList>
            <person name="Lai Q."/>
            <person name="Wang L."/>
            <person name="Wang W."/>
            <person name="Shao Z."/>
        </authorList>
    </citation>
    <scope>NUCLEOTIDE SEQUENCE [LARGE SCALE GENOMIC DNA]</scope>
    <source>
        <strain evidence="6 7">3-C-1</strain>
    </source>
</reference>
<comment type="similarity">
    <text evidence="1">Belongs to the LysR transcriptional regulatory family.</text>
</comment>
<dbReference type="PANTHER" id="PTHR30579">
    <property type="entry name" value="TRANSCRIPTIONAL REGULATOR"/>
    <property type="match status" value="1"/>
</dbReference>
<keyword evidence="2" id="KW-0805">Transcription regulation</keyword>
<evidence type="ECO:0000259" key="5">
    <source>
        <dbReference type="PROSITE" id="PS50931"/>
    </source>
</evidence>
<protein>
    <submittedName>
        <fullName evidence="6">LysR family transcriptional regulator</fullName>
    </submittedName>
</protein>
<dbReference type="GO" id="GO:0003700">
    <property type="term" value="F:DNA-binding transcription factor activity"/>
    <property type="evidence" value="ECO:0007669"/>
    <property type="project" value="InterPro"/>
</dbReference>
<dbReference type="AlphaFoldDB" id="K2K2E0"/>
<evidence type="ECO:0000313" key="6">
    <source>
        <dbReference type="EMBL" id="EKE77039.1"/>
    </source>
</evidence>
<dbReference type="RefSeq" id="WP_008482692.1">
    <property type="nucleotide sequence ID" value="NZ_AMRI01000003.1"/>
</dbReference>
<dbReference type="InterPro" id="IPR036390">
    <property type="entry name" value="WH_DNA-bd_sf"/>
</dbReference>
<dbReference type="Pfam" id="PF03466">
    <property type="entry name" value="LysR_substrate"/>
    <property type="match status" value="1"/>
</dbReference>
<dbReference type="STRING" id="745411.B3C1_02500"/>
<keyword evidence="3" id="KW-0238">DNA-binding</keyword>
<feature type="domain" description="HTH lysR-type" evidence="5">
    <location>
        <begin position="1"/>
        <end position="58"/>
    </location>
</feature>
<dbReference type="PANTHER" id="PTHR30579:SF8">
    <property type="entry name" value="HTH-TYPE TRANSCRIPTIONAL REGULATOR HDFR"/>
    <property type="match status" value="1"/>
</dbReference>
<dbReference type="FunFam" id="1.10.10.10:FF:000001">
    <property type="entry name" value="LysR family transcriptional regulator"/>
    <property type="match status" value="1"/>
</dbReference>
<dbReference type="SUPFAM" id="SSF46785">
    <property type="entry name" value="Winged helix' DNA-binding domain"/>
    <property type="match status" value="1"/>
</dbReference>
<dbReference type="eggNOG" id="COG0583">
    <property type="taxonomic scope" value="Bacteria"/>
</dbReference>
<organism evidence="6 7">
    <name type="scientific">Gallaecimonas xiamenensis 3-C-1</name>
    <dbReference type="NCBI Taxonomy" id="745411"/>
    <lineage>
        <taxon>Bacteria</taxon>
        <taxon>Pseudomonadati</taxon>
        <taxon>Pseudomonadota</taxon>
        <taxon>Gammaproteobacteria</taxon>
        <taxon>Enterobacterales</taxon>
        <taxon>Gallaecimonadaceae</taxon>
        <taxon>Gallaecimonas</taxon>
    </lineage>
</organism>
<gene>
    <name evidence="6" type="ORF">B3C1_02500</name>
</gene>
<comment type="caution">
    <text evidence="6">The sequence shown here is derived from an EMBL/GenBank/DDBJ whole genome shotgun (WGS) entry which is preliminary data.</text>
</comment>
<evidence type="ECO:0000256" key="4">
    <source>
        <dbReference type="ARBA" id="ARBA00023163"/>
    </source>
</evidence>
<dbReference type="PATRIC" id="fig|745411.4.peg.490"/>
<evidence type="ECO:0000256" key="3">
    <source>
        <dbReference type="ARBA" id="ARBA00023125"/>
    </source>
</evidence>
<evidence type="ECO:0000256" key="1">
    <source>
        <dbReference type="ARBA" id="ARBA00009437"/>
    </source>
</evidence>
<keyword evidence="7" id="KW-1185">Reference proteome</keyword>
<dbReference type="NCBIfam" id="NF002946">
    <property type="entry name" value="PRK03601.1"/>
    <property type="match status" value="1"/>
</dbReference>
<dbReference type="PRINTS" id="PR00039">
    <property type="entry name" value="HTHLYSR"/>
</dbReference>
<dbReference type="PROSITE" id="PS50931">
    <property type="entry name" value="HTH_LYSR"/>
    <property type="match status" value="1"/>
</dbReference>
<dbReference type="EMBL" id="AMRI01000003">
    <property type="protein sequence ID" value="EKE77039.1"/>
    <property type="molecule type" value="Genomic_DNA"/>
</dbReference>
<dbReference type="InterPro" id="IPR005119">
    <property type="entry name" value="LysR_subst-bd"/>
</dbReference>
<accession>K2K2E0</accession>
<dbReference type="Pfam" id="PF00126">
    <property type="entry name" value="HTH_1"/>
    <property type="match status" value="1"/>
</dbReference>
<dbReference type="InterPro" id="IPR050176">
    <property type="entry name" value="LTTR"/>
</dbReference>
<dbReference type="GO" id="GO:0003677">
    <property type="term" value="F:DNA binding"/>
    <property type="evidence" value="ECO:0007669"/>
    <property type="project" value="UniProtKB-KW"/>
</dbReference>
<sequence>MDTELLKTFLEVHRCRHFGKAAENLYLTQSAVSFRIRQLESQLGVSLFTRHRNNIQLTGAGERLLPHAEAMLLSWQRAKQDIALASHQSVQLALSASANIWDPFLQRRLPLIYRSLGQVALRADTAPADLLVRSLLERRLDLALLFDPPKVEELEVQELGRLRLQLVSSKAGLSLAQALNGPYAKVDWGTQFSIQHAKLLKEQAPPVLHTGIARIALDFILDHGGSAYLPLGLTLDALDQGLLHRVSDAPEIPRELYGAYLKEAERVGLIEHLCQLLAAPDDNLQ</sequence>
<evidence type="ECO:0000256" key="2">
    <source>
        <dbReference type="ARBA" id="ARBA00023015"/>
    </source>
</evidence>